<keyword evidence="1" id="KW-0812">Transmembrane</keyword>
<evidence type="ECO:0000256" key="1">
    <source>
        <dbReference type="SAM" id="Phobius"/>
    </source>
</evidence>
<reference evidence="3" key="1">
    <citation type="submission" date="2022-10" db="EMBL/GenBank/DDBJ databases">
        <title>Luteolibacter sp. GHJ8, whole genome shotgun sequencing project.</title>
        <authorList>
            <person name="Zhao G."/>
            <person name="Shen L."/>
        </authorList>
    </citation>
    <scope>NUCLEOTIDE SEQUENCE</scope>
    <source>
        <strain evidence="3">GHJ8</strain>
    </source>
</reference>
<dbReference type="RefSeq" id="WP_264512118.1">
    <property type="nucleotide sequence ID" value="NZ_JAPDDR010000002.1"/>
</dbReference>
<evidence type="ECO:0000313" key="3">
    <source>
        <dbReference type="EMBL" id="MCW1913063.1"/>
    </source>
</evidence>
<dbReference type="InterPro" id="IPR025640">
    <property type="entry name" value="GYF_2"/>
</dbReference>
<comment type="caution">
    <text evidence="3">The sequence shown here is derived from an EMBL/GenBank/DDBJ whole genome shotgun (WGS) entry which is preliminary data.</text>
</comment>
<accession>A0ABT3FZP4</accession>
<keyword evidence="4" id="KW-1185">Reference proteome</keyword>
<sequence length="137" mass="14600">MNAAITIRRGDRLYGPYSPDQIREMLDTGSLVLDDEAWSESGGQWTTLSHILVVAPNPSGNGETDMLESMLGNPAEGDSLPFAQEADSGMGDRVANILMAVGLIAIAVGTFIIVQQMDAIKARQTQGSTQRPTSHSP</sequence>
<evidence type="ECO:0000259" key="2">
    <source>
        <dbReference type="Pfam" id="PF14237"/>
    </source>
</evidence>
<proteinExistence type="predicted"/>
<feature type="transmembrane region" description="Helical" evidence="1">
    <location>
        <begin position="94"/>
        <end position="114"/>
    </location>
</feature>
<gene>
    <name evidence="3" type="ORF">OJ996_05740</name>
</gene>
<dbReference type="EMBL" id="JAPDDR010000002">
    <property type="protein sequence ID" value="MCW1913063.1"/>
    <property type="molecule type" value="Genomic_DNA"/>
</dbReference>
<evidence type="ECO:0000313" key="4">
    <source>
        <dbReference type="Proteomes" id="UP001165653"/>
    </source>
</evidence>
<keyword evidence="1" id="KW-1133">Transmembrane helix</keyword>
<feature type="domain" description="GYF" evidence="2">
    <location>
        <begin position="11"/>
        <end position="51"/>
    </location>
</feature>
<protein>
    <submittedName>
        <fullName evidence="3">DUF4339 domain-containing protein</fullName>
    </submittedName>
</protein>
<keyword evidence="1" id="KW-0472">Membrane</keyword>
<dbReference type="Pfam" id="PF14237">
    <property type="entry name" value="GYF_2"/>
    <property type="match status" value="1"/>
</dbReference>
<dbReference type="Proteomes" id="UP001165653">
    <property type="component" value="Unassembled WGS sequence"/>
</dbReference>
<name>A0ABT3FZP4_9BACT</name>
<organism evidence="3 4">
    <name type="scientific">Luteolibacter rhizosphaerae</name>
    <dbReference type="NCBI Taxonomy" id="2989719"/>
    <lineage>
        <taxon>Bacteria</taxon>
        <taxon>Pseudomonadati</taxon>
        <taxon>Verrucomicrobiota</taxon>
        <taxon>Verrucomicrobiia</taxon>
        <taxon>Verrucomicrobiales</taxon>
        <taxon>Verrucomicrobiaceae</taxon>
        <taxon>Luteolibacter</taxon>
    </lineage>
</organism>